<protein>
    <submittedName>
        <fullName evidence="2">Uncharacterized protein</fullName>
    </submittedName>
</protein>
<dbReference type="EMBL" id="JADWDJ010000013">
    <property type="protein sequence ID" value="KAG5271831.1"/>
    <property type="molecule type" value="Genomic_DNA"/>
</dbReference>
<feature type="compositionally biased region" description="Polar residues" evidence="1">
    <location>
        <begin position="42"/>
        <end position="54"/>
    </location>
</feature>
<proteinExistence type="predicted"/>
<feature type="region of interest" description="Disordered" evidence="1">
    <location>
        <begin position="25"/>
        <end position="63"/>
    </location>
</feature>
<dbReference type="AlphaFoldDB" id="A0AAV6GD93"/>
<evidence type="ECO:0000313" key="3">
    <source>
        <dbReference type="Proteomes" id="UP000823561"/>
    </source>
</evidence>
<sequence>MTPVVACVFTLQCYSSSVFHHRHLLESGRSRDRQDTQEETQSKLQGSLSNGLSESDTEQVGRELGCVPERKTAGKCPQASISVH</sequence>
<reference evidence="2" key="1">
    <citation type="submission" date="2020-10" db="EMBL/GenBank/DDBJ databases">
        <title>Chromosome-scale genome assembly of the Allis shad, Alosa alosa.</title>
        <authorList>
            <person name="Margot Z."/>
            <person name="Christophe K."/>
            <person name="Cabau C."/>
            <person name="Louis A."/>
            <person name="Berthelot C."/>
            <person name="Parey E."/>
            <person name="Roest Crollius H."/>
            <person name="Montfort J."/>
            <person name="Robinson-Rechavi M."/>
            <person name="Bucao C."/>
            <person name="Bouchez O."/>
            <person name="Gislard M."/>
            <person name="Lluch J."/>
            <person name="Milhes M."/>
            <person name="Lampietro C."/>
            <person name="Lopez Roques C."/>
            <person name="Donnadieu C."/>
            <person name="Braasch I."/>
            <person name="Desvignes T."/>
            <person name="Postlethwait J."/>
            <person name="Bobe J."/>
            <person name="Guiguen Y."/>
        </authorList>
    </citation>
    <scope>NUCLEOTIDE SEQUENCE</scope>
    <source>
        <strain evidence="2">M-15738</strain>
        <tissue evidence="2">Blood</tissue>
    </source>
</reference>
<keyword evidence="3" id="KW-1185">Reference proteome</keyword>
<dbReference type="Proteomes" id="UP000823561">
    <property type="component" value="Chromosome 13"/>
</dbReference>
<evidence type="ECO:0000256" key="1">
    <source>
        <dbReference type="SAM" id="MobiDB-lite"/>
    </source>
</evidence>
<feature type="compositionally biased region" description="Basic and acidic residues" evidence="1">
    <location>
        <begin position="25"/>
        <end position="36"/>
    </location>
</feature>
<evidence type="ECO:0000313" key="2">
    <source>
        <dbReference type="EMBL" id="KAG5271831.1"/>
    </source>
</evidence>
<accession>A0AAV6GD93</accession>
<gene>
    <name evidence="2" type="ORF">AALO_G00184460</name>
</gene>
<comment type="caution">
    <text evidence="2">The sequence shown here is derived from an EMBL/GenBank/DDBJ whole genome shotgun (WGS) entry which is preliminary data.</text>
</comment>
<name>A0AAV6GD93_9TELE</name>
<organism evidence="2 3">
    <name type="scientific">Alosa alosa</name>
    <name type="common">allis shad</name>
    <dbReference type="NCBI Taxonomy" id="278164"/>
    <lineage>
        <taxon>Eukaryota</taxon>
        <taxon>Metazoa</taxon>
        <taxon>Chordata</taxon>
        <taxon>Craniata</taxon>
        <taxon>Vertebrata</taxon>
        <taxon>Euteleostomi</taxon>
        <taxon>Actinopterygii</taxon>
        <taxon>Neopterygii</taxon>
        <taxon>Teleostei</taxon>
        <taxon>Clupei</taxon>
        <taxon>Clupeiformes</taxon>
        <taxon>Clupeoidei</taxon>
        <taxon>Clupeidae</taxon>
        <taxon>Alosa</taxon>
    </lineage>
</organism>